<dbReference type="AlphaFoldDB" id="A0AAP0IAM7"/>
<sequence>MEASLPWPNMAANNDNPNNNNQQEQRVTHLPRALGVSLFSPVSLSFFLSSSSRFILSLSALCCFFFFLFGERDEIKIKI</sequence>
<feature type="compositionally biased region" description="Low complexity" evidence="1">
    <location>
        <begin position="8"/>
        <end position="21"/>
    </location>
</feature>
<evidence type="ECO:0000313" key="3">
    <source>
        <dbReference type="EMBL" id="KAK9111770.1"/>
    </source>
</evidence>
<reference evidence="3 4" key="1">
    <citation type="submission" date="2024-01" db="EMBL/GenBank/DDBJ databases">
        <title>Genome assemblies of Stephania.</title>
        <authorList>
            <person name="Yang L."/>
        </authorList>
    </citation>
    <scope>NUCLEOTIDE SEQUENCE [LARGE SCALE GENOMIC DNA]</scope>
    <source>
        <strain evidence="3">JXDWG</strain>
        <tissue evidence="3">Leaf</tissue>
    </source>
</reference>
<evidence type="ECO:0000313" key="4">
    <source>
        <dbReference type="Proteomes" id="UP001419268"/>
    </source>
</evidence>
<evidence type="ECO:0008006" key="5">
    <source>
        <dbReference type="Google" id="ProtNLM"/>
    </source>
</evidence>
<keyword evidence="4" id="KW-1185">Reference proteome</keyword>
<feature type="region of interest" description="Disordered" evidence="1">
    <location>
        <begin position="1"/>
        <end position="24"/>
    </location>
</feature>
<dbReference type="EMBL" id="JBBNAG010000008">
    <property type="protein sequence ID" value="KAK9111770.1"/>
    <property type="molecule type" value="Genomic_DNA"/>
</dbReference>
<proteinExistence type="predicted"/>
<organism evidence="3 4">
    <name type="scientific">Stephania cephalantha</name>
    <dbReference type="NCBI Taxonomy" id="152367"/>
    <lineage>
        <taxon>Eukaryota</taxon>
        <taxon>Viridiplantae</taxon>
        <taxon>Streptophyta</taxon>
        <taxon>Embryophyta</taxon>
        <taxon>Tracheophyta</taxon>
        <taxon>Spermatophyta</taxon>
        <taxon>Magnoliopsida</taxon>
        <taxon>Ranunculales</taxon>
        <taxon>Menispermaceae</taxon>
        <taxon>Menispermoideae</taxon>
        <taxon>Cissampelideae</taxon>
        <taxon>Stephania</taxon>
    </lineage>
</organism>
<keyword evidence="2" id="KW-0472">Membrane</keyword>
<keyword evidence="2" id="KW-0812">Transmembrane</keyword>
<dbReference type="Proteomes" id="UP001419268">
    <property type="component" value="Unassembled WGS sequence"/>
</dbReference>
<evidence type="ECO:0000256" key="1">
    <source>
        <dbReference type="SAM" id="MobiDB-lite"/>
    </source>
</evidence>
<evidence type="ECO:0000256" key="2">
    <source>
        <dbReference type="SAM" id="Phobius"/>
    </source>
</evidence>
<name>A0AAP0IAM7_9MAGN</name>
<feature type="transmembrane region" description="Helical" evidence="2">
    <location>
        <begin position="46"/>
        <end position="69"/>
    </location>
</feature>
<accession>A0AAP0IAM7</accession>
<comment type="caution">
    <text evidence="3">The sequence shown here is derived from an EMBL/GenBank/DDBJ whole genome shotgun (WGS) entry which is preliminary data.</text>
</comment>
<protein>
    <recommendedName>
        <fullName evidence="5">Transmembrane protein</fullName>
    </recommendedName>
</protein>
<keyword evidence="2" id="KW-1133">Transmembrane helix</keyword>
<gene>
    <name evidence="3" type="ORF">Scep_019289</name>
</gene>